<dbReference type="EnsemblPlants" id="TuG1812G0600002225.01.T01">
    <property type="protein sequence ID" value="TuG1812G0600002225.01.T01.cds326377"/>
    <property type="gene ID" value="TuG1812G0600002225.01"/>
</dbReference>
<sequence length="54" mass="6187">MLELGTVFEWKQMEMYILKIKEVTTEVAKFCGCDSSLNPACVVASFVIRYVFFA</sequence>
<proteinExistence type="predicted"/>
<protein>
    <submittedName>
        <fullName evidence="1">Uncharacterized protein</fullName>
    </submittedName>
</protein>
<accession>A0A8R7US22</accession>
<evidence type="ECO:0000313" key="1">
    <source>
        <dbReference type="EnsemblPlants" id="TuG1812G0600002225.01.T01.cds326377"/>
    </source>
</evidence>
<reference evidence="2" key="1">
    <citation type="journal article" date="2013" name="Nature">
        <title>Draft genome of the wheat A-genome progenitor Triticum urartu.</title>
        <authorList>
            <person name="Ling H.Q."/>
            <person name="Zhao S."/>
            <person name="Liu D."/>
            <person name="Wang J."/>
            <person name="Sun H."/>
            <person name="Zhang C."/>
            <person name="Fan H."/>
            <person name="Li D."/>
            <person name="Dong L."/>
            <person name="Tao Y."/>
            <person name="Gao C."/>
            <person name="Wu H."/>
            <person name="Li Y."/>
            <person name="Cui Y."/>
            <person name="Guo X."/>
            <person name="Zheng S."/>
            <person name="Wang B."/>
            <person name="Yu K."/>
            <person name="Liang Q."/>
            <person name="Yang W."/>
            <person name="Lou X."/>
            <person name="Chen J."/>
            <person name="Feng M."/>
            <person name="Jian J."/>
            <person name="Zhang X."/>
            <person name="Luo G."/>
            <person name="Jiang Y."/>
            <person name="Liu J."/>
            <person name="Wang Z."/>
            <person name="Sha Y."/>
            <person name="Zhang B."/>
            <person name="Wu H."/>
            <person name="Tang D."/>
            <person name="Shen Q."/>
            <person name="Xue P."/>
            <person name="Zou S."/>
            <person name="Wang X."/>
            <person name="Liu X."/>
            <person name="Wang F."/>
            <person name="Yang Y."/>
            <person name="An X."/>
            <person name="Dong Z."/>
            <person name="Zhang K."/>
            <person name="Zhang X."/>
            <person name="Luo M.C."/>
            <person name="Dvorak J."/>
            <person name="Tong Y."/>
            <person name="Wang J."/>
            <person name="Yang H."/>
            <person name="Li Z."/>
            <person name="Wang D."/>
            <person name="Zhang A."/>
            <person name="Wang J."/>
        </authorList>
    </citation>
    <scope>NUCLEOTIDE SEQUENCE</scope>
    <source>
        <strain evidence="2">cv. G1812</strain>
    </source>
</reference>
<reference evidence="1" key="3">
    <citation type="submission" date="2022-06" db="UniProtKB">
        <authorList>
            <consortium name="EnsemblPlants"/>
        </authorList>
    </citation>
    <scope>IDENTIFICATION</scope>
</reference>
<organism evidence="1 2">
    <name type="scientific">Triticum urartu</name>
    <name type="common">Red wild einkorn</name>
    <name type="synonym">Crithodium urartu</name>
    <dbReference type="NCBI Taxonomy" id="4572"/>
    <lineage>
        <taxon>Eukaryota</taxon>
        <taxon>Viridiplantae</taxon>
        <taxon>Streptophyta</taxon>
        <taxon>Embryophyta</taxon>
        <taxon>Tracheophyta</taxon>
        <taxon>Spermatophyta</taxon>
        <taxon>Magnoliopsida</taxon>
        <taxon>Liliopsida</taxon>
        <taxon>Poales</taxon>
        <taxon>Poaceae</taxon>
        <taxon>BOP clade</taxon>
        <taxon>Pooideae</taxon>
        <taxon>Triticodae</taxon>
        <taxon>Triticeae</taxon>
        <taxon>Triticinae</taxon>
        <taxon>Triticum</taxon>
    </lineage>
</organism>
<dbReference type="AlphaFoldDB" id="A0A8R7US22"/>
<dbReference type="Proteomes" id="UP000015106">
    <property type="component" value="Chromosome 6"/>
</dbReference>
<evidence type="ECO:0000313" key="2">
    <source>
        <dbReference type="Proteomes" id="UP000015106"/>
    </source>
</evidence>
<dbReference type="Gramene" id="TuG1812G0600002225.01.T01">
    <property type="protein sequence ID" value="TuG1812G0600002225.01.T01.cds326377"/>
    <property type="gene ID" value="TuG1812G0600002225.01"/>
</dbReference>
<keyword evidence="2" id="KW-1185">Reference proteome</keyword>
<name>A0A8R7US22_TRIUA</name>
<reference evidence="1" key="2">
    <citation type="submission" date="2018-03" db="EMBL/GenBank/DDBJ databases">
        <title>The Triticum urartu genome reveals the dynamic nature of wheat genome evolution.</title>
        <authorList>
            <person name="Ling H."/>
            <person name="Ma B."/>
            <person name="Shi X."/>
            <person name="Liu H."/>
            <person name="Dong L."/>
            <person name="Sun H."/>
            <person name="Cao Y."/>
            <person name="Gao Q."/>
            <person name="Zheng S."/>
            <person name="Li Y."/>
            <person name="Yu Y."/>
            <person name="Du H."/>
            <person name="Qi M."/>
            <person name="Li Y."/>
            <person name="Yu H."/>
            <person name="Cui Y."/>
            <person name="Wang N."/>
            <person name="Chen C."/>
            <person name="Wu H."/>
            <person name="Zhao Y."/>
            <person name="Zhang J."/>
            <person name="Li Y."/>
            <person name="Zhou W."/>
            <person name="Zhang B."/>
            <person name="Hu W."/>
            <person name="Eijk M."/>
            <person name="Tang J."/>
            <person name="Witsenboer H."/>
            <person name="Zhao S."/>
            <person name="Li Z."/>
            <person name="Zhang A."/>
            <person name="Wang D."/>
            <person name="Liang C."/>
        </authorList>
    </citation>
    <scope>NUCLEOTIDE SEQUENCE [LARGE SCALE GENOMIC DNA]</scope>
    <source>
        <strain evidence="1">cv. G1812</strain>
    </source>
</reference>